<comment type="caution">
    <text evidence="1">The sequence shown here is derived from an EMBL/GenBank/DDBJ whole genome shotgun (WGS) entry which is preliminary data.</text>
</comment>
<accession>A0ACC3DBC0</accession>
<evidence type="ECO:0000313" key="2">
    <source>
        <dbReference type="Proteomes" id="UP001186974"/>
    </source>
</evidence>
<evidence type="ECO:0000313" key="1">
    <source>
        <dbReference type="EMBL" id="KAK3064753.1"/>
    </source>
</evidence>
<dbReference type="EMBL" id="JAWDJW010006434">
    <property type="protein sequence ID" value="KAK3064753.1"/>
    <property type="molecule type" value="Genomic_DNA"/>
</dbReference>
<sequence>MTVNILAFLCKAPHLSHAQFKDYYEQKHMPLVIQITGDAHPVVYKRRFMNHESAVAKPTKEAAEPVDFDAVTELVFRDTEHKDAWFAKIAGRLEEVVDDEARFIDR</sequence>
<proteinExistence type="predicted"/>
<keyword evidence="2" id="KW-1185">Reference proteome</keyword>
<reference evidence="1" key="1">
    <citation type="submission" date="2024-09" db="EMBL/GenBank/DDBJ databases">
        <title>Black Yeasts Isolated from many extreme environments.</title>
        <authorList>
            <person name="Coleine C."/>
            <person name="Stajich J.E."/>
            <person name="Selbmann L."/>
        </authorList>
    </citation>
    <scope>NUCLEOTIDE SEQUENCE</scope>
    <source>
        <strain evidence="1">CCFEE 5737</strain>
    </source>
</reference>
<feature type="non-terminal residue" evidence="1">
    <location>
        <position position="106"/>
    </location>
</feature>
<gene>
    <name evidence="1" type="ORF">LTS18_004330</name>
</gene>
<organism evidence="1 2">
    <name type="scientific">Coniosporium uncinatum</name>
    <dbReference type="NCBI Taxonomy" id="93489"/>
    <lineage>
        <taxon>Eukaryota</taxon>
        <taxon>Fungi</taxon>
        <taxon>Dikarya</taxon>
        <taxon>Ascomycota</taxon>
        <taxon>Pezizomycotina</taxon>
        <taxon>Dothideomycetes</taxon>
        <taxon>Dothideomycetes incertae sedis</taxon>
        <taxon>Coniosporium</taxon>
    </lineage>
</organism>
<dbReference type="Proteomes" id="UP001186974">
    <property type="component" value="Unassembled WGS sequence"/>
</dbReference>
<name>A0ACC3DBC0_9PEZI</name>
<protein>
    <submittedName>
        <fullName evidence="1">Uncharacterized protein</fullName>
    </submittedName>
</protein>